<dbReference type="AlphaFoldDB" id="A0A2H0W3T1"/>
<name>A0A2H0W3T1_9BACT</name>
<evidence type="ECO:0008006" key="5">
    <source>
        <dbReference type="Google" id="ProtNLM"/>
    </source>
</evidence>
<comment type="caution">
    <text evidence="3">The sequence shown here is derived from an EMBL/GenBank/DDBJ whole genome shotgun (WGS) entry which is preliminary data.</text>
</comment>
<evidence type="ECO:0000256" key="2">
    <source>
        <dbReference type="SAM" id="Phobius"/>
    </source>
</evidence>
<evidence type="ECO:0000313" key="4">
    <source>
        <dbReference type="Proteomes" id="UP000229056"/>
    </source>
</evidence>
<dbReference type="Proteomes" id="UP000229056">
    <property type="component" value="Unassembled WGS sequence"/>
</dbReference>
<sequence length="932" mass="104970">MPQEKQNATKKTLKTKVKKRLAKKKAILSNKVKKLVGSDDKSFGVVMFDYDKSNDFSYVPIKAMPSDNISINVINHPLDQYSSPYLLNLSVQKYIEKVRPSLDNTASLSYNDLPGGNFLAKIGIFDLLSIENSEIISFFKKNWRRLNLLFKNIFYRIDTSPKLPVSRRVMALNRSDVWQEISVVNLIVFIVVKARSVFDLVFSVFAGAYSKTIRQYLKQDEVFGFEPQKSIALKSISNTEAMEEKIDYSQYKSKNSFNFYSLINSLNLSRVSLKPLLAFFAIAIVIAVPLRSYFYLQSAQNARGRVLGQAEEALFNLESVQNDLANLNLEDARAHIVDANADFISAQDQLNEIKSFLTVLAATIPVNNTFKSGKNLLELGEKLTKAGEYLITGLNDFSAQSDFSLSSRIKNFKASNLEALAQLEAAEDNLNKINIKHLPEDNREKFSKLKDNLPLFIASLKKSDETMEFAINFLGERDLRKYLIIFQNDNELRASGGFMGSLALADFKNGNLDGINMPAGGTYDLRAGLTELLQSPEPLRLVNPKWEFQDSNWWSDFPTTANNIAYFYNKSDGATIDGVIAINSDWLGSLLDVVGPIEMPDYHKTISSSNFEIELQKSVEIEYTNKKEPKKILGDLAPKLIDGIFNIEPDSVLSLVNTFGKGLKDKDIQIYLFNETEQKFVAENNWDGRVKNTNKDYLSVVATNIAGGKTDNVINQEIYHKASIAEDGSIIDSVVINRSDFGPVDDVFTNVSNRSFMRVYVPLGSQLIKAEGFNYPNYEEFRQPDEYLEPDKRLENEKLAITDKDSLTKIYNEGNKTVFANWVTVKPGESKEMLLVYKLPFKVNITKQEVADPGLVNKIKSLFASQISSDSYSLLIQKQSGSGDDKFVSKVDYPNSVSVGVTYPSEVQNNDHESVYSSKISKDLFYFVGLKN</sequence>
<dbReference type="InterPro" id="IPR025101">
    <property type="entry name" value="DUF4012"/>
</dbReference>
<protein>
    <recommendedName>
        <fullName evidence="5">DUF4012 domain-containing protein</fullName>
    </recommendedName>
</protein>
<keyword evidence="2" id="KW-1133">Transmembrane helix</keyword>
<proteinExistence type="predicted"/>
<dbReference type="Pfam" id="PF13196">
    <property type="entry name" value="DUF4012"/>
    <property type="match status" value="1"/>
</dbReference>
<accession>A0A2H0W3T1</accession>
<feature type="transmembrane region" description="Helical" evidence="2">
    <location>
        <begin position="276"/>
        <end position="296"/>
    </location>
</feature>
<reference evidence="4" key="1">
    <citation type="submission" date="2017-09" db="EMBL/GenBank/DDBJ databases">
        <title>Depth-based differentiation of microbial function through sediment-hosted aquifers and enrichment of novel symbionts in the deep terrestrial subsurface.</title>
        <authorList>
            <person name="Probst A.J."/>
            <person name="Ladd B."/>
            <person name="Jarett J.K."/>
            <person name="Geller-Mcgrath D.E."/>
            <person name="Sieber C.M.K."/>
            <person name="Emerson J.B."/>
            <person name="Anantharaman K."/>
            <person name="Thomas B.C."/>
            <person name="Malmstrom R."/>
            <person name="Stieglmeier M."/>
            <person name="Klingl A."/>
            <person name="Woyke T."/>
            <person name="Ryan C.M."/>
            <person name="Banfield J.F."/>
        </authorList>
    </citation>
    <scope>NUCLEOTIDE SEQUENCE [LARGE SCALE GENOMIC DNA]</scope>
</reference>
<keyword evidence="1" id="KW-0175">Coiled coil</keyword>
<feature type="coiled-coil region" evidence="1">
    <location>
        <begin position="409"/>
        <end position="436"/>
    </location>
</feature>
<dbReference type="EMBL" id="PEZY01000012">
    <property type="protein sequence ID" value="PIS06023.1"/>
    <property type="molecule type" value="Genomic_DNA"/>
</dbReference>
<gene>
    <name evidence="3" type="ORF">COT80_04635</name>
</gene>
<evidence type="ECO:0000256" key="1">
    <source>
        <dbReference type="SAM" id="Coils"/>
    </source>
</evidence>
<keyword evidence="2" id="KW-0812">Transmembrane</keyword>
<keyword evidence="2" id="KW-0472">Membrane</keyword>
<organism evidence="3 4">
    <name type="scientific">Candidatus Buchananbacteria bacterium CG10_big_fil_rev_8_21_14_0_10_33_19</name>
    <dbReference type="NCBI Taxonomy" id="1974525"/>
    <lineage>
        <taxon>Bacteria</taxon>
        <taxon>Candidatus Buchananiibacteriota</taxon>
    </lineage>
</organism>
<evidence type="ECO:0000313" key="3">
    <source>
        <dbReference type="EMBL" id="PIS06023.1"/>
    </source>
</evidence>